<reference evidence="4" key="1">
    <citation type="submission" date="2025-08" db="UniProtKB">
        <authorList>
            <consortium name="Ensembl"/>
        </authorList>
    </citation>
    <scope>IDENTIFICATION</scope>
</reference>
<name>A0A672M138_SINGR</name>
<keyword evidence="5" id="KW-1185">Reference proteome</keyword>
<reference evidence="4" key="2">
    <citation type="submission" date="2025-09" db="UniProtKB">
        <authorList>
            <consortium name="Ensembl"/>
        </authorList>
    </citation>
    <scope>IDENTIFICATION</scope>
</reference>
<dbReference type="Proteomes" id="UP000472262">
    <property type="component" value="Unassembled WGS sequence"/>
</dbReference>
<dbReference type="AlphaFoldDB" id="A0A672M138"/>
<dbReference type="Pfam" id="PF04548">
    <property type="entry name" value="AIG1"/>
    <property type="match status" value="1"/>
</dbReference>
<organism evidence="4 5">
    <name type="scientific">Sinocyclocheilus grahami</name>
    <name type="common">Dianchi golden-line fish</name>
    <name type="synonym">Barbus grahami</name>
    <dbReference type="NCBI Taxonomy" id="75366"/>
    <lineage>
        <taxon>Eukaryota</taxon>
        <taxon>Metazoa</taxon>
        <taxon>Chordata</taxon>
        <taxon>Craniata</taxon>
        <taxon>Vertebrata</taxon>
        <taxon>Euteleostomi</taxon>
        <taxon>Actinopterygii</taxon>
        <taxon>Neopterygii</taxon>
        <taxon>Teleostei</taxon>
        <taxon>Ostariophysi</taxon>
        <taxon>Cypriniformes</taxon>
        <taxon>Cyprinidae</taxon>
        <taxon>Cyprininae</taxon>
        <taxon>Sinocyclocheilus</taxon>
    </lineage>
</organism>
<dbReference type="GO" id="GO:0005525">
    <property type="term" value="F:GTP binding"/>
    <property type="evidence" value="ECO:0007669"/>
    <property type="project" value="InterPro"/>
</dbReference>
<sequence length="570" mass="67628">CFVKGIVNPKIKILLALFQSIFCRLHHNAVLIDKGPPALYRLNTERKYIDGTNKKVKQWTYGRRDRNKQDKVILMVGETGAGKTTIINTMINYLLGVKFKDQEFYQITEELIITVYEVFVEENPTSLTIIDTPGYGNTEKHEEGYEKDREISEYLMRLFSDEDGIHYIDAVCFVMKASQNRLSEKEFYIFHSVLSLFGRDIEENIVFLLTYSDAGPPTDALNAIKTAEIPCRRDEREKPVHFLFNNRQKEKRDEEYEHTYRSSWEMGERSMNRFFTLLDRMNRKSVQMTLDVLKERRQLEACVNSLVERISDKESKTEELNQIQEALRQNRDKITRCENFQFTVNRVFKEKDLIENEWWWNSKATCCSVCQENCHEWGCLWAKDHSDCWVMEKERCTVCTRKCHYSKHVKENKKYVTKTKTDTMTFDKLKQEYEGTGEKSKIGFNKKKYENNKKEHESIEKESEDKTKIEIILNHELETIQKEKSILLNEAYVIIMRLSEIALKSDNAFTLQHLDFLIPRLKEEGKDEWMKNLEDLRKAGEERKNKGALEYLAAFGRRKWKKMFNRDKNE</sequence>
<proteinExistence type="inferred from homology"/>
<dbReference type="FunFam" id="3.40.50.300:FF:003758">
    <property type="entry name" value="Zgc:171695"/>
    <property type="match status" value="1"/>
</dbReference>
<evidence type="ECO:0000256" key="1">
    <source>
        <dbReference type="ARBA" id="ARBA00008535"/>
    </source>
</evidence>
<dbReference type="PROSITE" id="PS00675">
    <property type="entry name" value="SIGMA54_INTERACT_1"/>
    <property type="match status" value="1"/>
</dbReference>
<dbReference type="InterPro" id="IPR025662">
    <property type="entry name" value="Sigma_54_int_dom_ATP-bd_1"/>
</dbReference>
<evidence type="ECO:0000259" key="3">
    <source>
        <dbReference type="Pfam" id="PF04548"/>
    </source>
</evidence>
<evidence type="ECO:0000256" key="2">
    <source>
        <dbReference type="ARBA" id="ARBA00022741"/>
    </source>
</evidence>
<evidence type="ECO:0000313" key="5">
    <source>
        <dbReference type="Proteomes" id="UP000472262"/>
    </source>
</evidence>
<feature type="domain" description="AIG1-type G" evidence="3">
    <location>
        <begin position="73"/>
        <end position="249"/>
    </location>
</feature>
<dbReference type="Ensembl" id="ENSSGRT00000030977.1">
    <property type="protein sequence ID" value="ENSSGRP00000028802.1"/>
    <property type="gene ID" value="ENSSGRG00000016458.1"/>
</dbReference>
<comment type="similarity">
    <text evidence="1">Belongs to the TRAFAC class TrmE-Era-EngA-EngB-Septin-like GTPase superfamily. AIG1/Toc34/Toc159-like paraseptin GTPase family. IAN subfamily.</text>
</comment>
<accession>A0A672M138</accession>
<dbReference type="Gene3D" id="3.40.50.300">
    <property type="entry name" value="P-loop containing nucleotide triphosphate hydrolases"/>
    <property type="match status" value="1"/>
</dbReference>
<dbReference type="PANTHER" id="PTHR32046:SF11">
    <property type="entry name" value="IMMUNE-ASSOCIATED NUCLEOTIDE-BINDING PROTEIN 10-LIKE"/>
    <property type="match status" value="1"/>
</dbReference>
<dbReference type="PANTHER" id="PTHR32046">
    <property type="entry name" value="G DOMAIN-CONTAINING PROTEIN"/>
    <property type="match status" value="1"/>
</dbReference>
<dbReference type="InParanoid" id="A0A672M138"/>
<keyword evidence="2" id="KW-0547">Nucleotide-binding</keyword>
<dbReference type="SUPFAM" id="SSF52540">
    <property type="entry name" value="P-loop containing nucleoside triphosphate hydrolases"/>
    <property type="match status" value="2"/>
</dbReference>
<dbReference type="InterPro" id="IPR027417">
    <property type="entry name" value="P-loop_NTPase"/>
</dbReference>
<dbReference type="InterPro" id="IPR006703">
    <property type="entry name" value="G_AIG1"/>
</dbReference>
<protein>
    <recommendedName>
        <fullName evidence="3">AIG1-type G domain-containing protein</fullName>
    </recommendedName>
</protein>
<evidence type="ECO:0000313" key="4">
    <source>
        <dbReference type="Ensembl" id="ENSSGRP00000028802.1"/>
    </source>
</evidence>